<name>A0A3M7PE69_BRAPC</name>
<reference evidence="1 2" key="1">
    <citation type="journal article" date="2018" name="Sci. Rep.">
        <title>Genomic signatures of local adaptation to the degree of environmental predictability in rotifers.</title>
        <authorList>
            <person name="Franch-Gras L."/>
            <person name="Hahn C."/>
            <person name="Garcia-Roger E.M."/>
            <person name="Carmona M.J."/>
            <person name="Serra M."/>
            <person name="Gomez A."/>
        </authorList>
    </citation>
    <scope>NUCLEOTIDE SEQUENCE [LARGE SCALE GENOMIC DNA]</scope>
    <source>
        <strain evidence="1">HYR1</strain>
    </source>
</reference>
<evidence type="ECO:0000313" key="2">
    <source>
        <dbReference type="Proteomes" id="UP000276133"/>
    </source>
</evidence>
<accession>A0A3M7PE69</accession>
<proteinExistence type="predicted"/>
<comment type="caution">
    <text evidence="1">The sequence shown here is derived from an EMBL/GenBank/DDBJ whole genome shotgun (WGS) entry which is preliminary data.</text>
</comment>
<dbReference type="EMBL" id="REGN01011686">
    <property type="protein sequence ID" value="RMZ97024.1"/>
    <property type="molecule type" value="Genomic_DNA"/>
</dbReference>
<evidence type="ECO:0000313" key="1">
    <source>
        <dbReference type="EMBL" id="RMZ97024.1"/>
    </source>
</evidence>
<organism evidence="1 2">
    <name type="scientific">Brachionus plicatilis</name>
    <name type="common">Marine rotifer</name>
    <name type="synonym">Brachionus muelleri</name>
    <dbReference type="NCBI Taxonomy" id="10195"/>
    <lineage>
        <taxon>Eukaryota</taxon>
        <taxon>Metazoa</taxon>
        <taxon>Spiralia</taxon>
        <taxon>Gnathifera</taxon>
        <taxon>Rotifera</taxon>
        <taxon>Eurotatoria</taxon>
        <taxon>Monogononta</taxon>
        <taxon>Pseudotrocha</taxon>
        <taxon>Ploima</taxon>
        <taxon>Brachionidae</taxon>
        <taxon>Brachionus</taxon>
    </lineage>
</organism>
<dbReference type="AlphaFoldDB" id="A0A3M7PE69"/>
<keyword evidence="2" id="KW-1185">Reference proteome</keyword>
<dbReference type="Proteomes" id="UP000276133">
    <property type="component" value="Unassembled WGS sequence"/>
</dbReference>
<gene>
    <name evidence="1" type="ORF">BpHYR1_030484</name>
</gene>
<sequence length="147" mass="17619">MKHLKQDEKKLFELSYLVLKHTFRVTVCDQHWSLFGGQIKIKKNQKSGKKEEVDTNIIKLTVNFIISKYYKFLKYWSPNSDQCWPPTEQIKSKNEENNPRLILSRICEDYIILELQLSFNPAIFQLFLEKFNTRKPVGPKYYIKINK</sequence>
<protein>
    <submittedName>
        <fullName evidence="1">Uncharacterized protein</fullName>
    </submittedName>
</protein>